<dbReference type="Pfam" id="PF04055">
    <property type="entry name" value="Radical_SAM"/>
    <property type="match status" value="1"/>
</dbReference>
<dbReference type="GO" id="GO:0003824">
    <property type="term" value="F:catalytic activity"/>
    <property type="evidence" value="ECO:0007669"/>
    <property type="project" value="InterPro"/>
</dbReference>
<keyword evidence="2" id="KW-0949">S-adenosyl-L-methionine</keyword>
<sequence length="649" mass="74191">MATSPILINPVASEAKGTQTAASQGPTDFRSFGTKVALVTMPFSYSKFPSIQLGTLSSLLKAQGIGTQTYHFNLQFAHKIGVPLYEILCEKRGLFGEWLFSALLFRNNPKHREYPIVFKPIFEDTAREAGCSISHLEEIARSIAPQFLTWCLTSVDWSQFDVVGFTSTFDQNVASLSLAKLVKDVYPDVRIVFGGANFDGEMGLEHFRAFPWIDYVVIGEGEQAFPPLVQRILLDDETDIPPGVAFRREGEITFTPQETLFTKFSETPPPDYDDYFAELQELAKQGSTGLNRILLYEGSRGCWWGEKHHCTFCGLNAQAMEFRAKKPAQVASELDYLSSRYDTTRFRLVDNIIDMKYVDGVFGQLAQEHVDLDVFMETKSNLNKRQIQTLAKGGVKCMQPGIESLSLAQLKEMDKGVSPLQNIECLKWSRYYNIDLSWNILLGFPQETDNDYLQQIELIPSLIHLQPPESTAKLWLERFSPYFKWPERYGIRRTGPGLAYAYVYDERQVDLNKIAYDFEYTIDWKVDPHLYKELVRLVEEWKQRYHSSNRPFLFFAKALSYLTVYDGRGLTPTSERFEGPYAFILEFCNEQPKSVEQIRKALQSCSFPGSEEDTVVPITDILTILQGKRLLHKEGGRYFTLALPVNPHR</sequence>
<dbReference type="PANTHER" id="PTHR43409:SF7">
    <property type="entry name" value="BLL1977 PROTEIN"/>
    <property type="match status" value="1"/>
</dbReference>
<dbReference type="InterPro" id="IPR006638">
    <property type="entry name" value="Elp3/MiaA/NifB-like_rSAM"/>
</dbReference>
<dbReference type="Gene3D" id="3.80.30.20">
    <property type="entry name" value="tm_1862 like domain"/>
    <property type="match status" value="1"/>
</dbReference>
<dbReference type="InterPro" id="IPR023404">
    <property type="entry name" value="rSAM_horseshoe"/>
</dbReference>
<dbReference type="SFLD" id="SFLDG01082">
    <property type="entry name" value="B12-binding_domain_containing"/>
    <property type="match status" value="1"/>
</dbReference>
<dbReference type="PROSITE" id="PS51332">
    <property type="entry name" value="B12_BINDING"/>
    <property type="match status" value="1"/>
</dbReference>
<dbReference type="Pfam" id="PF02310">
    <property type="entry name" value="B12-binding"/>
    <property type="match status" value="1"/>
</dbReference>
<dbReference type="AlphaFoldDB" id="A0AA96GGZ8"/>
<dbReference type="CDD" id="cd01335">
    <property type="entry name" value="Radical_SAM"/>
    <property type="match status" value="1"/>
</dbReference>
<keyword evidence="8" id="KW-1185">Reference proteome</keyword>
<dbReference type="SFLD" id="SFLDS00029">
    <property type="entry name" value="Radical_SAM"/>
    <property type="match status" value="1"/>
</dbReference>
<evidence type="ECO:0000256" key="3">
    <source>
        <dbReference type="ARBA" id="ARBA00022723"/>
    </source>
</evidence>
<dbReference type="KEGG" id="nneo:PQG83_14025"/>
<evidence type="ECO:0000256" key="5">
    <source>
        <dbReference type="ARBA" id="ARBA00023014"/>
    </source>
</evidence>
<protein>
    <submittedName>
        <fullName evidence="7">RiPP maturation radical SAM C-methyltransferase</fullName>
    </submittedName>
</protein>
<dbReference type="InterPro" id="IPR058240">
    <property type="entry name" value="rSAM_sf"/>
</dbReference>
<name>A0AA96GGZ8_9BACT</name>
<dbReference type="SUPFAM" id="SSF102114">
    <property type="entry name" value="Radical SAM enzymes"/>
    <property type="match status" value="1"/>
</dbReference>
<dbReference type="RefSeq" id="WP_312742233.1">
    <property type="nucleotide sequence ID" value="NZ_CP116968.1"/>
</dbReference>
<dbReference type="GO" id="GO:0031419">
    <property type="term" value="F:cobalamin binding"/>
    <property type="evidence" value="ECO:0007669"/>
    <property type="project" value="InterPro"/>
</dbReference>
<dbReference type="GO" id="GO:0046872">
    <property type="term" value="F:metal ion binding"/>
    <property type="evidence" value="ECO:0007669"/>
    <property type="project" value="UniProtKB-KW"/>
</dbReference>
<dbReference type="EMBL" id="CP116968">
    <property type="protein sequence ID" value="WNM60872.1"/>
    <property type="molecule type" value="Genomic_DNA"/>
</dbReference>
<keyword evidence="4" id="KW-0408">Iron</keyword>
<dbReference type="GO" id="GO:0005829">
    <property type="term" value="C:cytosol"/>
    <property type="evidence" value="ECO:0007669"/>
    <property type="project" value="TreeGrafter"/>
</dbReference>
<dbReference type="GO" id="GO:0051536">
    <property type="term" value="F:iron-sulfur cluster binding"/>
    <property type="evidence" value="ECO:0007669"/>
    <property type="project" value="UniProtKB-KW"/>
</dbReference>
<dbReference type="InterPro" id="IPR023984">
    <property type="entry name" value="rSAM_ocin_1"/>
</dbReference>
<dbReference type="InterPro" id="IPR006158">
    <property type="entry name" value="Cobalamin-bd"/>
</dbReference>
<evidence type="ECO:0000313" key="8">
    <source>
        <dbReference type="Proteomes" id="UP001302494"/>
    </source>
</evidence>
<accession>A0AA96GGZ8</accession>
<dbReference type="CDD" id="cd02068">
    <property type="entry name" value="radical_SAM_B12_BD"/>
    <property type="match status" value="1"/>
</dbReference>
<dbReference type="Proteomes" id="UP001302494">
    <property type="component" value="Chromosome"/>
</dbReference>
<evidence type="ECO:0000256" key="2">
    <source>
        <dbReference type="ARBA" id="ARBA00022691"/>
    </source>
</evidence>
<dbReference type="PANTHER" id="PTHR43409">
    <property type="entry name" value="ANAEROBIC MAGNESIUM-PROTOPORPHYRIN IX MONOMETHYL ESTER CYCLASE-RELATED"/>
    <property type="match status" value="1"/>
</dbReference>
<evidence type="ECO:0000313" key="7">
    <source>
        <dbReference type="EMBL" id="WNM60872.1"/>
    </source>
</evidence>
<dbReference type="InterPro" id="IPR051198">
    <property type="entry name" value="BchE-like"/>
</dbReference>
<reference evidence="7 8" key="1">
    <citation type="submission" date="2023-01" db="EMBL/GenBank/DDBJ databases">
        <title>Cultivation and genomic characterization of new, ubiquitous marine nitrite-oxidizing bacteria from the Nitrospirales.</title>
        <authorList>
            <person name="Mueller A.J."/>
            <person name="Daebeler A."/>
            <person name="Herbold C.W."/>
            <person name="Kirkegaard R.H."/>
            <person name="Daims H."/>
        </authorList>
    </citation>
    <scope>NUCLEOTIDE SEQUENCE [LARGE SCALE GENOMIC DNA]</scope>
    <source>
        <strain evidence="7 8">DK</strain>
    </source>
</reference>
<comment type="cofactor">
    <cofactor evidence="1">
        <name>[4Fe-4S] cluster</name>
        <dbReference type="ChEBI" id="CHEBI:49883"/>
    </cofactor>
</comment>
<keyword evidence="5" id="KW-0411">Iron-sulfur</keyword>
<dbReference type="SMART" id="SM00729">
    <property type="entry name" value="Elp3"/>
    <property type="match status" value="1"/>
</dbReference>
<dbReference type="NCBIfam" id="TIGR03975">
    <property type="entry name" value="rSAM_ocin_1"/>
    <property type="match status" value="1"/>
</dbReference>
<evidence type="ECO:0000256" key="4">
    <source>
        <dbReference type="ARBA" id="ARBA00023004"/>
    </source>
</evidence>
<evidence type="ECO:0000259" key="6">
    <source>
        <dbReference type="PROSITE" id="PS51332"/>
    </source>
</evidence>
<dbReference type="InterPro" id="IPR007197">
    <property type="entry name" value="rSAM"/>
</dbReference>
<organism evidence="7 8">
    <name type="scientific">Candidatus Nitrospira neomarina</name>
    <dbReference type="NCBI Taxonomy" id="3020899"/>
    <lineage>
        <taxon>Bacteria</taxon>
        <taxon>Pseudomonadati</taxon>
        <taxon>Nitrospirota</taxon>
        <taxon>Nitrospiria</taxon>
        <taxon>Nitrospirales</taxon>
        <taxon>Nitrospiraceae</taxon>
        <taxon>Nitrospira</taxon>
    </lineage>
</organism>
<evidence type="ECO:0000256" key="1">
    <source>
        <dbReference type="ARBA" id="ARBA00001966"/>
    </source>
</evidence>
<proteinExistence type="predicted"/>
<feature type="domain" description="B12-binding" evidence="6">
    <location>
        <begin position="101"/>
        <end position="239"/>
    </location>
</feature>
<keyword evidence="3" id="KW-0479">Metal-binding</keyword>
<dbReference type="Gene3D" id="3.40.50.280">
    <property type="entry name" value="Cobalamin-binding domain"/>
    <property type="match status" value="1"/>
</dbReference>
<dbReference type="SFLD" id="SFLDF00324">
    <property type="entry name" value="bacteriocin_maturation"/>
    <property type="match status" value="1"/>
</dbReference>
<gene>
    <name evidence="7" type="ORF">PQG83_14025</name>
</gene>